<dbReference type="AlphaFoldDB" id="A0A1H3J1J5"/>
<keyword evidence="4 6" id="KW-1133">Transmembrane helix</keyword>
<evidence type="ECO:0000259" key="7">
    <source>
        <dbReference type="Pfam" id="PF12698"/>
    </source>
</evidence>
<evidence type="ECO:0000256" key="4">
    <source>
        <dbReference type="ARBA" id="ARBA00022989"/>
    </source>
</evidence>
<comment type="subcellular location">
    <subcellularLocation>
        <location evidence="1">Cell membrane</location>
        <topology evidence="1">Multi-pass membrane protein</topology>
    </subcellularLocation>
</comment>
<feature type="domain" description="ABC-2 type transporter transmembrane" evidence="7">
    <location>
        <begin position="24"/>
        <end position="369"/>
    </location>
</feature>
<dbReference type="PANTHER" id="PTHR30294:SF48">
    <property type="entry name" value="LINEARMYCIN RESISTANCE PERMEASE PROTEIN LNRM"/>
    <property type="match status" value="1"/>
</dbReference>
<dbReference type="STRING" id="159292.SAMN05192546_101351"/>
<evidence type="ECO:0000256" key="3">
    <source>
        <dbReference type="ARBA" id="ARBA00022692"/>
    </source>
</evidence>
<feature type="transmembrane region" description="Helical" evidence="6">
    <location>
        <begin position="259"/>
        <end position="283"/>
    </location>
</feature>
<dbReference type="OrthoDB" id="1864035at2"/>
<keyword evidence="5 6" id="KW-0472">Membrane</keyword>
<accession>A0A1H3J1J5</accession>
<dbReference type="EMBL" id="FNPV01000001">
    <property type="protein sequence ID" value="SDY33044.1"/>
    <property type="molecule type" value="Genomic_DNA"/>
</dbReference>
<proteinExistence type="predicted"/>
<evidence type="ECO:0000256" key="5">
    <source>
        <dbReference type="ARBA" id="ARBA00023136"/>
    </source>
</evidence>
<feature type="transmembrane region" description="Helical" evidence="6">
    <location>
        <begin position="183"/>
        <end position="202"/>
    </location>
</feature>
<feature type="transmembrane region" description="Helical" evidence="6">
    <location>
        <begin position="295"/>
        <end position="315"/>
    </location>
</feature>
<feature type="transmembrane region" description="Helical" evidence="6">
    <location>
        <begin position="227"/>
        <end position="253"/>
    </location>
</feature>
<dbReference type="InterPro" id="IPR051449">
    <property type="entry name" value="ABC-2_transporter_component"/>
</dbReference>
<feature type="transmembrane region" description="Helical" evidence="6">
    <location>
        <begin position="349"/>
        <end position="370"/>
    </location>
</feature>
<dbReference type="GO" id="GO:0140359">
    <property type="term" value="F:ABC-type transporter activity"/>
    <property type="evidence" value="ECO:0007669"/>
    <property type="project" value="InterPro"/>
</dbReference>
<reference evidence="8 9" key="1">
    <citation type="submission" date="2016-10" db="EMBL/GenBank/DDBJ databases">
        <authorList>
            <person name="de Groot N.N."/>
        </authorList>
    </citation>
    <scope>NUCLEOTIDE SEQUENCE [LARGE SCALE GENOMIC DNA]</scope>
    <source>
        <strain evidence="8 9">APO</strain>
    </source>
</reference>
<evidence type="ECO:0000313" key="9">
    <source>
        <dbReference type="Proteomes" id="UP000199230"/>
    </source>
</evidence>
<keyword evidence="9" id="KW-1185">Reference proteome</keyword>
<sequence>MRLWTMFRYQFIQNIRDRATYLEMMLLPILLIFILGVSLDGAFQIPPVTDTKAIYLSEDQGPVGEAFEVFMENLEKESFIAVKPVSTINEGLKMMKDGEGHGFIHLPENILETDTGMIAFYGNPQHPLQASLVKNTTKSFINGANTVIVMESLGMETILDFQGSNIVERSLNASHERPGAMDYYGVTMLVMFMMYGTSYAVFGMKQSYLGSTGHRIKSTPVSSVEHYLGLLLSNMTTIVLQAILIIGFTYYVYGVNWGNSWLMLVGIILLTALMAVGIGTAVIMITRNETLSGNILMIMIPLMTFFSGGFFQTNIQQGSFLYKMQYMIPNHLAQNAIFNLIYDGDTKRLIFVIVMMILMILVTYSLALLAERRYW</sequence>
<dbReference type="InterPro" id="IPR013525">
    <property type="entry name" value="ABC2_TM"/>
</dbReference>
<name>A0A1H3J1J5_9FIRM</name>
<gene>
    <name evidence="8" type="ORF">SAMN05192546_101351</name>
</gene>
<keyword evidence="3 6" id="KW-0812">Transmembrane</keyword>
<evidence type="ECO:0000256" key="1">
    <source>
        <dbReference type="ARBA" id="ARBA00004651"/>
    </source>
</evidence>
<dbReference type="RefSeq" id="WP_093310357.1">
    <property type="nucleotide sequence ID" value="NZ_FNPV01000001.1"/>
</dbReference>
<keyword evidence="2" id="KW-1003">Cell membrane</keyword>
<dbReference type="Pfam" id="PF12698">
    <property type="entry name" value="ABC2_membrane_3"/>
    <property type="match status" value="1"/>
</dbReference>
<dbReference type="PANTHER" id="PTHR30294">
    <property type="entry name" value="MEMBRANE COMPONENT OF ABC TRANSPORTER YHHJ-RELATED"/>
    <property type="match status" value="1"/>
</dbReference>
<evidence type="ECO:0000256" key="6">
    <source>
        <dbReference type="SAM" id="Phobius"/>
    </source>
</evidence>
<protein>
    <submittedName>
        <fullName evidence="8">ABC-2 type transport system permease protein</fullName>
    </submittedName>
</protein>
<organism evidence="8 9">
    <name type="scientific">Tindallia californiensis</name>
    <dbReference type="NCBI Taxonomy" id="159292"/>
    <lineage>
        <taxon>Bacteria</taxon>
        <taxon>Bacillati</taxon>
        <taxon>Bacillota</taxon>
        <taxon>Clostridia</taxon>
        <taxon>Peptostreptococcales</taxon>
        <taxon>Tindalliaceae</taxon>
        <taxon>Tindallia</taxon>
    </lineage>
</organism>
<feature type="transmembrane region" description="Helical" evidence="6">
    <location>
        <begin position="21"/>
        <end position="39"/>
    </location>
</feature>
<dbReference type="GO" id="GO:0005886">
    <property type="term" value="C:plasma membrane"/>
    <property type="evidence" value="ECO:0007669"/>
    <property type="project" value="UniProtKB-SubCell"/>
</dbReference>
<evidence type="ECO:0000313" key="8">
    <source>
        <dbReference type="EMBL" id="SDY33044.1"/>
    </source>
</evidence>
<dbReference type="Proteomes" id="UP000199230">
    <property type="component" value="Unassembled WGS sequence"/>
</dbReference>
<evidence type="ECO:0000256" key="2">
    <source>
        <dbReference type="ARBA" id="ARBA00022475"/>
    </source>
</evidence>